<feature type="transmembrane region" description="Helical" evidence="1">
    <location>
        <begin position="12"/>
        <end position="32"/>
    </location>
</feature>
<evidence type="ECO:0000256" key="1">
    <source>
        <dbReference type="SAM" id="Phobius"/>
    </source>
</evidence>
<keyword evidence="1" id="KW-0472">Membrane</keyword>
<name>A0A7W3PFH3_9MICO</name>
<evidence type="ECO:0000313" key="2">
    <source>
        <dbReference type="EMBL" id="MBA8809622.1"/>
    </source>
</evidence>
<accession>A0A7W3PFH3</accession>
<protein>
    <submittedName>
        <fullName evidence="2">Uncharacterized protein</fullName>
    </submittedName>
</protein>
<keyword evidence="1" id="KW-1133">Transmembrane helix</keyword>
<keyword evidence="3" id="KW-1185">Reference proteome</keyword>
<reference evidence="2 3" key="1">
    <citation type="submission" date="2020-07" db="EMBL/GenBank/DDBJ databases">
        <title>Sequencing the genomes of 1000 actinobacteria strains.</title>
        <authorList>
            <person name="Klenk H.-P."/>
        </authorList>
    </citation>
    <scope>NUCLEOTIDE SEQUENCE [LARGE SCALE GENOMIC DNA]</scope>
    <source>
        <strain evidence="2 3">DSM 44121</strain>
    </source>
</reference>
<dbReference type="Proteomes" id="UP000540568">
    <property type="component" value="Unassembled WGS sequence"/>
</dbReference>
<proteinExistence type="predicted"/>
<dbReference type="AlphaFoldDB" id="A0A7W3PFH3"/>
<sequence>MTASPRYRTRWIVTVVLAASIVLLVAFGMAAIDTAQDRWAWRLADLDRNELHLSPRADAIEDGSVVDESPSALVVEYSRPVNDWTGQPTGEADTVCYRFPLADPDEFREVPCP</sequence>
<evidence type="ECO:0000313" key="3">
    <source>
        <dbReference type="Proteomes" id="UP000540568"/>
    </source>
</evidence>
<organism evidence="2 3">
    <name type="scientific">Promicromonospora sukumoe</name>
    <dbReference type="NCBI Taxonomy" id="88382"/>
    <lineage>
        <taxon>Bacteria</taxon>
        <taxon>Bacillati</taxon>
        <taxon>Actinomycetota</taxon>
        <taxon>Actinomycetes</taxon>
        <taxon>Micrococcales</taxon>
        <taxon>Promicromonosporaceae</taxon>
        <taxon>Promicromonospora</taxon>
    </lineage>
</organism>
<gene>
    <name evidence="2" type="ORF">FHX71_003598</name>
</gene>
<dbReference type="RefSeq" id="WP_182618885.1">
    <property type="nucleotide sequence ID" value="NZ_BAAATF010000008.1"/>
</dbReference>
<keyword evidence="1" id="KW-0812">Transmembrane</keyword>
<comment type="caution">
    <text evidence="2">The sequence shown here is derived from an EMBL/GenBank/DDBJ whole genome shotgun (WGS) entry which is preliminary data.</text>
</comment>
<dbReference type="EMBL" id="JACGWV010000002">
    <property type="protein sequence ID" value="MBA8809622.1"/>
    <property type="molecule type" value="Genomic_DNA"/>
</dbReference>